<comment type="catalytic activity">
    <reaction evidence="15">
        <text>a beta-D-galactosyl-(1-&gt;4)-N-acetyl-beta-D-glucosaminyl derivative + GDP-beta-L-fucose = a beta-D-galactosyl-(1-&gt;4)-[alpha-L-fucosyl-(1-&gt;3)]-N-acetyl-beta-D-glucosaminyl derivative + GDP + H(+)</text>
        <dbReference type="Rhea" id="RHEA:14257"/>
        <dbReference type="ChEBI" id="CHEBI:15378"/>
        <dbReference type="ChEBI" id="CHEBI:57273"/>
        <dbReference type="ChEBI" id="CHEBI:58189"/>
        <dbReference type="ChEBI" id="CHEBI:133507"/>
        <dbReference type="ChEBI" id="CHEBI:137941"/>
        <dbReference type="EC" id="2.4.1.152"/>
    </reaction>
    <physiologicalReaction direction="left-to-right" evidence="15">
        <dbReference type="Rhea" id="RHEA:14258"/>
    </physiologicalReaction>
</comment>
<dbReference type="Ensembl" id="ENSMMDT00005013093.1">
    <property type="protein sequence ID" value="ENSMMDP00005012727.1"/>
    <property type="gene ID" value="ENSMMDG00005006680.1"/>
</dbReference>
<evidence type="ECO:0000256" key="15">
    <source>
        <dbReference type="ARBA" id="ARBA00029329"/>
    </source>
</evidence>
<evidence type="ECO:0000256" key="1">
    <source>
        <dbReference type="ARBA" id="ARBA00004922"/>
    </source>
</evidence>
<comment type="subunit">
    <text evidence="4">Homodimer.</text>
</comment>
<keyword evidence="13" id="KW-1015">Disulfide bond</keyword>
<protein>
    <recommendedName>
        <fullName evidence="24">Fucosyltransferase</fullName>
        <ecNumber evidence="24">2.4.1.-</ecNumber>
    </recommendedName>
</protein>
<evidence type="ECO:0000313" key="28">
    <source>
        <dbReference type="Proteomes" id="UP000472263"/>
    </source>
</evidence>
<keyword evidence="7 24" id="KW-0812">Transmembrane</keyword>
<dbReference type="InterPro" id="IPR031481">
    <property type="entry name" value="Glyco_tran_10_N"/>
</dbReference>
<evidence type="ECO:0000256" key="9">
    <source>
        <dbReference type="ARBA" id="ARBA00022989"/>
    </source>
</evidence>
<organism evidence="27 28">
    <name type="scientific">Myripristis murdjan</name>
    <name type="common">pinecone soldierfish</name>
    <dbReference type="NCBI Taxonomy" id="586833"/>
    <lineage>
        <taxon>Eukaryota</taxon>
        <taxon>Metazoa</taxon>
        <taxon>Chordata</taxon>
        <taxon>Craniata</taxon>
        <taxon>Vertebrata</taxon>
        <taxon>Euteleostomi</taxon>
        <taxon>Actinopterygii</taxon>
        <taxon>Neopterygii</taxon>
        <taxon>Teleostei</taxon>
        <taxon>Neoteleostei</taxon>
        <taxon>Acanthomorphata</taxon>
        <taxon>Holocentriformes</taxon>
        <taxon>Holocentridae</taxon>
        <taxon>Myripristis</taxon>
    </lineage>
</organism>
<dbReference type="SUPFAM" id="SSF53756">
    <property type="entry name" value="UDP-Glycosyltransferase/glycogen phosphorylase"/>
    <property type="match status" value="1"/>
</dbReference>
<evidence type="ECO:0000256" key="8">
    <source>
        <dbReference type="ARBA" id="ARBA00022968"/>
    </source>
</evidence>
<dbReference type="AlphaFoldDB" id="A0A667XC34"/>
<comment type="subcellular location">
    <subcellularLocation>
        <location evidence="24">Golgi apparatus</location>
        <location evidence="24">Golgi stack membrane</location>
        <topology evidence="24">Single-pass type II membrane protein</topology>
    </subcellularLocation>
    <subcellularLocation>
        <location evidence="21">Golgi apparatus</location>
        <location evidence="21">trans-Golgi network membrane</location>
        <topology evidence="21">Single-pass type II membrane protein</topology>
    </subcellularLocation>
</comment>
<comment type="pathway">
    <text evidence="1">Protein modification; protein glycosylation.</text>
</comment>
<evidence type="ECO:0000256" key="22">
    <source>
        <dbReference type="ARBA" id="ARBA00043828"/>
    </source>
</evidence>
<evidence type="ECO:0000256" key="17">
    <source>
        <dbReference type="ARBA" id="ARBA00036234"/>
    </source>
</evidence>
<evidence type="ECO:0000256" key="2">
    <source>
        <dbReference type="ARBA" id="ARBA00004934"/>
    </source>
</evidence>
<evidence type="ECO:0000256" key="13">
    <source>
        <dbReference type="ARBA" id="ARBA00023157"/>
    </source>
</evidence>
<keyword evidence="28" id="KW-1185">Reference proteome</keyword>
<evidence type="ECO:0000256" key="18">
    <source>
        <dbReference type="ARBA" id="ARBA00036295"/>
    </source>
</evidence>
<evidence type="ECO:0000256" key="23">
    <source>
        <dbReference type="ARBA" id="ARBA00043838"/>
    </source>
</evidence>
<evidence type="ECO:0000256" key="7">
    <source>
        <dbReference type="ARBA" id="ARBA00022692"/>
    </source>
</evidence>
<keyword evidence="12" id="KW-0472">Membrane</keyword>
<dbReference type="Pfam" id="PF17039">
    <property type="entry name" value="Glyco_tran_10_N"/>
    <property type="match status" value="1"/>
</dbReference>
<evidence type="ECO:0000256" key="20">
    <source>
        <dbReference type="ARBA" id="ARBA00036757"/>
    </source>
</evidence>
<evidence type="ECO:0000259" key="25">
    <source>
        <dbReference type="Pfam" id="PF00852"/>
    </source>
</evidence>
<dbReference type="UniPathway" id="UPA00378"/>
<sequence length="357" mass="40924">MISLELKTSQNGLLLSKFDVFPVETGSLGGARCREGSATSANQQDLNDTIVLIWMWPFGVKFDLSCRALGITGCRLTDDKALYKRAHGVLFHHRDIDEDLGNMPMEPRPRFQKWVWSNSESPANTVPIPELNNMFNLTSNYRRDSDIPVPYGSLVPVTDGDPSFKLPAKDKLVCWVVSNWNPKFKRVQVYTELSNHIDIDIYGKAFDRPVDNQDLPKLISSCKFYLSFENSIHEDYITEKLYNPLKVGTVPVVLGPSRQNYEDYIPGDSFIHLDDFAGAKQLAERLRYLDQNPTEYMRYFDWRGKFTAKTVWLGLYSACRTCHYLQIHRGYQAFHNLNKWYWGDKGDGGLNGTLGPR</sequence>
<comment type="catalytic activity">
    <reaction evidence="23">
        <text>an alpha-L-Fuc-(1-&gt;2)-beta-D-Gal-(1-&gt;4)-beta-D-GlcNAc derivative + GDP-beta-L-fucose = an alpha-L-Fuc-(1-&gt;2)-beta-D-Gal-(1-&gt;4)-[alpha-L-Fuc-(1-&gt;3)]-beta-D-GlcNAc derivative + GDP + H(+)</text>
        <dbReference type="Rhea" id="RHEA:77191"/>
        <dbReference type="ChEBI" id="CHEBI:15378"/>
        <dbReference type="ChEBI" id="CHEBI:57273"/>
        <dbReference type="ChEBI" id="CHEBI:58189"/>
        <dbReference type="ChEBI" id="CHEBI:133510"/>
        <dbReference type="ChEBI" id="CHEBI:195560"/>
    </reaction>
    <physiologicalReaction direction="left-to-right" evidence="23">
        <dbReference type="Rhea" id="RHEA:77192"/>
    </physiologicalReaction>
</comment>
<keyword evidence="9" id="KW-1133">Transmembrane helix</keyword>
<feature type="domain" description="Fucosyltransferase N-terminal" evidence="26">
    <location>
        <begin position="47"/>
        <end position="152"/>
    </location>
</feature>
<dbReference type="PANTHER" id="PTHR11929:SF10">
    <property type="entry name" value="4-GALACTOSYL-N-ACETYLGLUCOSAMINIDE 3-ALPHA-L-FUCOSYLTRANSFERASE 9"/>
    <property type="match status" value="1"/>
</dbReference>
<comment type="similarity">
    <text evidence="3 24">Belongs to the glycosyltransferase 10 family.</text>
</comment>
<comment type="catalytic activity">
    <reaction evidence="20">
        <text>a neolactoside nLc4Cer + GDP-beta-L-fucose = a neolactoside III(3)-alpha-Fuc-nLc4Cer + GDP + H(+)</text>
        <dbReference type="Rhea" id="RHEA:48376"/>
        <dbReference type="ChEBI" id="CHEBI:15378"/>
        <dbReference type="ChEBI" id="CHEBI:57273"/>
        <dbReference type="ChEBI" id="CHEBI:58189"/>
        <dbReference type="ChEBI" id="CHEBI:90376"/>
        <dbReference type="ChEBI" id="CHEBI:90379"/>
    </reaction>
    <physiologicalReaction direction="left-to-right" evidence="20">
        <dbReference type="Rhea" id="RHEA:48377"/>
    </physiologicalReaction>
</comment>
<dbReference type="GeneTree" id="ENSGT00940000155095"/>
<keyword evidence="14" id="KW-0325">Glycoprotein</keyword>
<keyword evidence="10 24" id="KW-0333">Golgi apparatus</keyword>
<evidence type="ECO:0000259" key="26">
    <source>
        <dbReference type="Pfam" id="PF17039"/>
    </source>
</evidence>
<dbReference type="PANTHER" id="PTHR11929">
    <property type="entry name" value="ALPHA- 1,3 -FUCOSYLTRANSFERASE"/>
    <property type="match status" value="1"/>
</dbReference>
<dbReference type="InterPro" id="IPR001503">
    <property type="entry name" value="Glyco_trans_10"/>
</dbReference>
<comment type="catalytic activity">
    <reaction evidence="19">
        <text>an N-acetyl-alpha-neuraminyl-(2-&gt;3)-beta-D-galactosyl-(1-&gt;4)-N-acetyl-beta-D-glucosaminyl derivative + GDP-beta-L-fucose = an alpha-Neu5Ac-(2-&gt;3)-beta-D-Gal-(1-&gt;4)-[alpha-L-Fuc-(1-&gt;3)]-beta-D-GlcNAc derivative + GDP + H(+)</text>
        <dbReference type="Rhea" id="RHEA:56076"/>
        <dbReference type="ChEBI" id="CHEBI:15378"/>
        <dbReference type="ChEBI" id="CHEBI:57273"/>
        <dbReference type="ChEBI" id="CHEBI:58189"/>
        <dbReference type="ChEBI" id="CHEBI:136545"/>
        <dbReference type="ChEBI" id="CHEBI:139509"/>
    </reaction>
    <physiologicalReaction direction="left-to-right" evidence="19">
        <dbReference type="Rhea" id="RHEA:56077"/>
    </physiologicalReaction>
</comment>
<dbReference type="GO" id="GO:0006629">
    <property type="term" value="P:lipid metabolic process"/>
    <property type="evidence" value="ECO:0007669"/>
    <property type="project" value="UniProtKB-KW"/>
</dbReference>
<dbReference type="InterPro" id="IPR055270">
    <property type="entry name" value="Glyco_tran_10_C"/>
</dbReference>
<dbReference type="Pfam" id="PF00852">
    <property type="entry name" value="Glyco_transf_10"/>
    <property type="match status" value="1"/>
</dbReference>
<keyword evidence="6 24" id="KW-0808">Transferase</keyword>
<comment type="catalytic activity">
    <reaction evidence="18">
        <text>alpha-N-glycoloylneuraminosyl-(2-&gt;3)-beta-D-galactosyl-(1-&gt;4)-N-acetyl-beta-D-glucosaminyl-(1-&gt;3)-beta-D-galactosyl-(1-&gt;4)-N-acetyl-beta-D-glucosaminyl-(1-&gt;3)-beta-D-galactosyl-(1-&gt;4)-beta-D-glucosyl-(1&lt;-&gt;1')-ceramide + GDP-beta-L-fucose = alpha-N-glycoloylneuraminosyl-(2-&gt;3)-beta-D-galactosyl-(1-&gt;4)-N-acetyl-beta-D-glucosaminyl-(1-&gt;3)-beta-D-galactosyl-(1-&gt;4)-[alpha-L-fucosyl-(1-&gt;3)]-N-acetyl-beta-D-glucosaminyl-(1-&gt;3)-beta-D-galactosyl-(1-&gt;4)-beta-D-glucosyl-(1&lt;-&gt;1')-ceramide + GDP + H(+)</text>
        <dbReference type="Rhea" id="RHEA:48388"/>
        <dbReference type="ChEBI" id="CHEBI:15378"/>
        <dbReference type="ChEBI" id="CHEBI:57273"/>
        <dbReference type="ChEBI" id="CHEBI:58189"/>
        <dbReference type="ChEBI" id="CHEBI:90383"/>
        <dbReference type="ChEBI" id="CHEBI:90384"/>
    </reaction>
    <physiologicalReaction direction="left-to-right" evidence="18">
        <dbReference type="Rhea" id="RHEA:48389"/>
    </physiologicalReaction>
</comment>
<reference evidence="27" key="1">
    <citation type="submission" date="2019-06" db="EMBL/GenBank/DDBJ databases">
        <authorList>
            <consortium name="Wellcome Sanger Institute Data Sharing"/>
        </authorList>
    </citation>
    <scope>NUCLEOTIDE SEQUENCE [LARGE SCALE GENOMIC DNA]</scope>
</reference>
<evidence type="ECO:0000256" key="3">
    <source>
        <dbReference type="ARBA" id="ARBA00008919"/>
    </source>
</evidence>
<dbReference type="InterPro" id="IPR038577">
    <property type="entry name" value="GT10-like_C_sf"/>
</dbReference>
<evidence type="ECO:0000313" key="27">
    <source>
        <dbReference type="Ensembl" id="ENSMMDP00005012727.1"/>
    </source>
</evidence>
<feature type="domain" description="Fucosyltransferase C-terminal" evidence="25">
    <location>
        <begin position="167"/>
        <end position="340"/>
    </location>
</feature>
<keyword evidence="8" id="KW-0735">Signal-anchor</keyword>
<comment type="catalytic activity">
    <reaction evidence="16">
        <text>alpha-D-galactosyl-(1-&gt;3)-beta-D-galactosyl-(1-&gt;4)-N-acetyl-beta-D-glucosaminyl-(1-&gt;3)-beta-D-galactosyl-(1-&gt;4)-beta-D-glucosyl-(1&lt;-&gt;1')-ceramide + GDP-beta-L-fucose = a neolactoside IV(3)-alpha-Gal,III(3)-alpha-Fuc-nLc4Cer + GDP + H(+)</text>
        <dbReference type="Rhea" id="RHEA:48380"/>
        <dbReference type="ChEBI" id="CHEBI:15378"/>
        <dbReference type="ChEBI" id="CHEBI:57273"/>
        <dbReference type="ChEBI" id="CHEBI:58189"/>
        <dbReference type="ChEBI" id="CHEBI:90380"/>
        <dbReference type="ChEBI" id="CHEBI:90381"/>
    </reaction>
    <physiologicalReaction direction="left-to-right" evidence="16">
        <dbReference type="Rhea" id="RHEA:48381"/>
    </physiologicalReaction>
</comment>
<name>A0A667XC34_9TELE</name>
<proteinExistence type="inferred from homology"/>
<keyword evidence="11" id="KW-0443">Lipid metabolism</keyword>
<evidence type="ECO:0000256" key="5">
    <source>
        <dbReference type="ARBA" id="ARBA00022676"/>
    </source>
</evidence>
<comment type="pathway">
    <text evidence="2">Glycolipid biosynthesis.</text>
</comment>
<evidence type="ECO:0000256" key="12">
    <source>
        <dbReference type="ARBA" id="ARBA00023136"/>
    </source>
</evidence>
<keyword evidence="5 24" id="KW-0328">Glycosyltransferase</keyword>
<evidence type="ECO:0000256" key="11">
    <source>
        <dbReference type="ARBA" id="ARBA00023098"/>
    </source>
</evidence>
<evidence type="ECO:0000256" key="6">
    <source>
        <dbReference type="ARBA" id="ARBA00022679"/>
    </source>
</evidence>
<evidence type="ECO:0000256" key="16">
    <source>
        <dbReference type="ARBA" id="ARBA00036053"/>
    </source>
</evidence>
<evidence type="ECO:0000256" key="21">
    <source>
        <dbReference type="ARBA" id="ARBA00037848"/>
    </source>
</evidence>
<evidence type="ECO:0000256" key="10">
    <source>
        <dbReference type="ARBA" id="ARBA00023034"/>
    </source>
</evidence>
<dbReference type="EC" id="2.4.1.-" evidence="24"/>
<comment type="catalytic activity">
    <reaction evidence="22">
        <text>beta-D-Gal-(1-&gt;4)-beta-D-GlcNAc-(1-&gt;3)-beta-D-Gal-(1-&gt;4)-D-Glc + GDP-beta-L-fucose = beta-D-Gal-(1-&gt;4)-[alpha-L-Fuc-(1-&gt;3)]-beta-D-GlcNAc-(1-&gt;3)-beta-D-Gal-(1-&gt;4)-D-Glc + GDP + H(+)</text>
        <dbReference type="Rhea" id="RHEA:77187"/>
        <dbReference type="ChEBI" id="CHEBI:15378"/>
        <dbReference type="ChEBI" id="CHEBI:57273"/>
        <dbReference type="ChEBI" id="CHEBI:58189"/>
        <dbReference type="ChEBI" id="CHEBI:60239"/>
        <dbReference type="ChEBI" id="CHEBI:61352"/>
    </reaction>
    <physiologicalReaction direction="left-to-right" evidence="22">
        <dbReference type="Rhea" id="RHEA:77188"/>
    </physiologicalReaction>
</comment>
<evidence type="ECO:0000256" key="24">
    <source>
        <dbReference type="RuleBase" id="RU003832"/>
    </source>
</evidence>
<dbReference type="GO" id="GO:0032580">
    <property type="term" value="C:Golgi cisterna membrane"/>
    <property type="evidence" value="ECO:0007669"/>
    <property type="project" value="UniProtKB-SubCell"/>
</dbReference>
<accession>A0A667XC34</accession>
<reference evidence="27" key="2">
    <citation type="submission" date="2025-08" db="UniProtKB">
        <authorList>
            <consortium name="Ensembl"/>
        </authorList>
    </citation>
    <scope>IDENTIFICATION</scope>
</reference>
<gene>
    <name evidence="27" type="primary">FUT9</name>
</gene>
<evidence type="ECO:0000256" key="14">
    <source>
        <dbReference type="ARBA" id="ARBA00023180"/>
    </source>
</evidence>
<dbReference type="GO" id="GO:0017083">
    <property type="term" value="F:4-galactosyl-N-acetylglucosaminide 3-alpha-L-fucosyltransferase activity"/>
    <property type="evidence" value="ECO:0007669"/>
    <property type="project" value="UniProtKB-EC"/>
</dbReference>
<evidence type="ECO:0000256" key="4">
    <source>
        <dbReference type="ARBA" id="ARBA00011738"/>
    </source>
</evidence>
<dbReference type="Proteomes" id="UP000472263">
    <property type="component" value="Chromosome 19"/>
</dbReference>
<comment type="catalytic activity">
    <reaction evidence="17">
        <text>an alpha-Neu5Ac-(2-&gt;3)-beta-D-Gal-(1-&gt;4)-beta-D-GlcNAc-(1-&gt;3)-beta-D-Gal-(1-&gt;4)-beta-D-GlcNAc derivative + GDP-beta-L-fucose = an alpha-Neu5Ac-(2-&gt;3)-beta-D-Gal-(1-&gt;4)-beta-D-GlcNAc-(1-&gt;3)-beta-D-Gal-(1-&gt;4)-[alpha-L-Fuc-(1-&gt;3)]-beta-D-GlcNAc derivative + GDP + H(+)</text>
        <dbReference type="Rhea" id="RHEA:68044"/>
        <dbReference type="ChEBI" id="CHEBI:15378"/>
        <dbReference type="ChEBI" id="CHEBI:57273"/>
        <dbReference type="ChEBI" id="CHEBI:58189"/>
        <dbReference type="ChEBI" id="CHEBI:145343"/>
        <dbReference type="ChEBI" id="CHEBI:176900"/>
    </reaction>
    <physiologicalReaction direction="left-to-right" evidence="17">
        <dbReference type="Rhea" id="RHEA:68045"/>
    </physiologicalReaction>
</comment>
<dbReference type="FunFam" id="3.40.50.11660:FF:000001">
    <property type="entry name" value="alpha-(1,3)-fucosyltransferase 9"/>
    <property type="match status" value="1"/>
</dbReference>
<reference evidence="27" key="3">
    <citation type="submission" date="2025-09" db="UniProtKB">
        <authorList>
            <consortium name="Ensembl"/>
        </authorList>
    </citation>
    <scope>IDENTIFICATION</scope>
</reference>
<dbReference type="Gene3D" id="3.40.50.11660">
    <property type="entry name" value="Glycosyl transferase family 10, C-terminal domain"/>
    <property type="match status" value="1"/>
</dbReference>
<dbReference type="InParanoid" id="A0A667XC34"/>
<evidence type="ECO:0000256" key="19">
    <source>
        <dbReference type="ARBA" id="ARBA00036481"/>
    </source>
</evidence>